<accession>A0A919U8A5</accession>
<feature type="compositionally biased region" description="Low complexity" evidence="1">
    <location>
        <begin position="1"/>
        <end position="20"/>
    </location>
</feature>
<dbReference type="InterPro" id="IPR053173">
    <property type="entry name" value="SAM-binding_MTase"/>
</dbReference>
<reference evidence="3" key="1">
    <citation type="submission" date="2021-01" db="EMBL/GenBank/DDBJ databases">
        <title>Whole genome shotgun sequence of Cellulomonas pakistanensis NBRC 110800.</title>
        <authorList>
            <person name="Komaki H."/>
            <person name="Tamura T."/>
        </authorList>
    </citation>
    <scope>NUCLEOTIDE SEQUENCE</scope>
    <source>
        <strain evidence="3">NBRC 110800</strain>
    </source>
</reference>
<dbReference type="Gene3D" id="1.10.10.10">
    <property type="entry name" value="Winged helix-like DNA-binding domain superfamily/Winged helix DNA-binding domain"/>
    <property type="match status" value="1"/>
</dbReference>
<dbReference type="SUPFAM" id="SSF46785">
    <property type="entry name" value="Winged helix' DNA-binding domain"/>
    <property type="match status" value="1"/>
</dbReference>
<name>A0A919U8A5_9CELL</name>
<proteinExistence type="predicted"/>
<dbReference type="RefSeq" id="WP_203669759.1">
    <property type="nucleotide sequence ID" value="NZ_BONO01000028.1"/>
</dbReference>
<keyword evidence="3" id="KW-0489">Methyltransferase</keyword>
<dbReference type="EMBL" id="BONO01000028">
    <property type="protein sequence ID" value="GIG37767.1"/>
    <property type="molecule type" value="Genomic_DNA"/>
</dbReference>
<protein>
    <submittedName>
        <fullName evidence="3">SAM-dependent methyltransferase</fullName>
    </submittedName>
</protein>
<evidence type="ECO:0000313" key="4">
    <source>
        <dbReference type="Proteomes" id="UP000642125"/>
    </source>
</evidence>
<dbReference type="InterPro" id="IPR025714">
    <property type="entry name" value="Methyltranfer_dom"/>
</dbReference>
<organism evidence="3 4">
    <name type="scientific">Cellulomonas pakistanensis</name>
    <dbReference type="NCBI Taxonomy" id="992287"/>
    <lineage>
        <taxon>Bacteria</taxon>
        <taxon>Bacillati</taxon>
        <taxon>Actinomycetota</taxon>
        <taxon>Actinomycetes</taxon>
        <taxon>Micrococcales</taxon>
        <taxon>Cellulomonadaceae</taxon>
        <taxon>Cellulomonas</taxon>
    </lineage>
</organism>
<dbReference type="InterPro" id="IPR029063">
    <property type="entry name" value="SAM-dependent_MTases_sf"/>
</dbReference>
<evidence type="ECO:0000313" key="3">
    <source>
        <dbReference type="EMBL" id="GIG37767.1"/>
    </source>
</evidence>
<evidence type="ECO:0000259" key="2">
    <source>
        <dbReference type="Pfam" id="PF13847"/>
    </source>
</evidence>
<keyword evidence="3" id="KW-0808">Transferase</keyword>
<dbReference type="CDD" id="cd02440">
    <property type="entry name" value="AdoMet_MTases"/>
    <property type="match status" value="1"/>
</dbReference>
<feature type="domain" description="Methyltransferase" evidence="2">
    <location>
        <begin position="236"/>
        <end position="351"/>
    </location>
</feature>
<dbReference type="GO" id="GO:0008168">
    <property type="term" value="F:methyltransferase activity"/>
    <property type="evidence" value="ECO:0007669"/>
    <property type="project" value="UniProtKB-KW"/>
</dbReference>
<dbReference type="Pfam" id="PF13847">
    <property type="entry name" value="Methyltransf_31"/>
    <property type="match status" value="1"/>
</dbReference>
<dbReference type="PANTHER" id="PTHR45128:SF2">
    <property type="entry name" value="METHYLTRANSFERASE DOMAIN-CONTAINING PROTEIN"/>
    <property type="match status" value="1"/>
</dbReference>
<feature type="region of interest" description="Disordered" evidence="1">
    <location>
        <begin position="1"/>
        <end position="51"/>
    </location>
</feature>
<dbReference type="InterPro" id="IPR036388">
    <property type="entry name" value="WH-like_DNA-bd_sf"/>
</dbReference>
<dbReference type="GO" id="GO:0032259">
    <property type="term" value="P:methylation"/>
    <property type="evidence" value="ECO:0007669"/>
    <property type="project" value="UniProtKB-KW"/>
</dbReference>
<gene>
    <name evidence="3" type="ORF">Cpa01nite_31480</name>
</gene>
<dbReference type="AlphaFoldDB" id="A0A919U8A5"/>
<dbReference type="Gene3D" id="3.40.50.150">
    <property type="entry name" value="Vaccinia Virus protein VP39"/>
    <property type="match status" value="1"/>
</dbReference>
<dbReference type="Proteomes" id="UP000642125">
    <property type="component" value="Unassembled WGS sequence"/>
</dbReference>
<evidence type="ECO:0000256" key="1">
    <source>
        <dbReference type="SAM" id="MobiDB-lite"/>
    </source>
</evidence>
<dbReference type="InterPro" id="IPR036390">
    <property type="entry name" value="WH_DNA-bd_sf"/>
</dbReference>
<sequence>MSTTTPATGLGATTRGTSAGPDSGPDPGTTAGSAVTTAGSDAGPDDAAAVSAPAADVRAAARPGDLLEPVGPSTAEVADRVFAASLGAQELAAVHAGDRLGWYRALDRHGPCTADELAALTATHPRYVREWLEHQAACGYLVVDGGAFALTPGAAAVLADPDSPDHLAPLGRMHAASVRVSDELHAAYRSGGGVPWERLGADAREAQAALNRPFFLDGLAAALGDALPGLDARLRAGGRVLDVGCGEGWSSIGLALAHEDAEVTGVDLDEASVAAARRHAAARGVEDRVRFVAADASSLGPRAGRGFDLALAFECVHDLADPVGVLGALRALVAADGWVVVADERVAEEFAAPAGPLERWYYGFSLGVCLPDGMSHRPSAGTGTVMRPATLAGYARAAGYAAVEVLPVEHDLFRFYRLRV</sequence>
<feature type="compositionally biased region" description="Low complexity" evidence="1">
    <location>
        <begin position="28"/>
        <end position="51"/>
    </location>
</feature>
<keyword evidence="4" id="KW-1185">Reference proteome</keyword>
<dbReference type="SUPFAM" id="SSF53335">
    <property type="entry name" value="S-adenosyl-L-methionine-dependent methyltransferases"/>
    <property type="match status" value="1"/>
</dbReference>
<comment type="caution">
    <text evidence="3">The sequence shown here is derived from an EMBL/GenBank/DDBJ whole genome shotgun (WGS) entry which is preliminary data.</text>
</comment>
<dbReference type="PANTHER" id="PTHR45128">
    <property type="entry name" value="METHYLTRANSFERASE TYPE 11"/>
    <property type="match status" value="1"/>
</dbReference>